<name>Q9K7B0_HALH5</name>
<dbReference type="EMBL" id="BA000004">
    <property type="protein sequence ID" value="BAB07175.1"/>
    <property type="molecule type" value="Genomic_DNA"/>
</dbReference>
<evidence type="ECO:0000313" key="1">
    <source>
        <dbReference type="EMBL" id="BAB07175.1"/>
    </source>
</evidence>
<evidence type="ECO:0000313" key="2">
    <source>
        <dbReference type="Proteomes" id="UP000001258"/>
    </source>
</evidence>
<dbReference type="AlphaFoldDB" id="Q9K7B0"/>
<accession>Q9K7B0</accession>
<dbReference type="Proteomes" id="UP000001258">
    <property type="component" value="Chromosome"/>
</dbReference>
<sequence length="32" mass="3873">MKHLGFMFYFLVASTVYYYTRKFLNEDIGLFG</sequence>
<dbReference type="PIR" id="H84081">
    <property type="entry name" value="H84081"/>
</dbReference>
<reference evidence="1 2" key="1">
    <citation type="journal article" date="2000" name="Nucleic Acids Res.">
        <title>Complete genome sequence of the alkaliphilic bacterium Bacillus halodurans and genomic sequence comparison with Bacillus subtilis.</title>
        <authorList>
            <person name="Takami H."/>
            <person name="Nakasone K."/>
            <person name="Takaki Y."/>
            <person name="Maeno G."/>
            <person name="Sasaki R."/>
            <person name="Masui N."/>
            <person name="Fuji F."/>
            <person name="Hirama C."/>
            <person name="Nakamura Y."/>
            <person name="Ogasawara N."/>
            <person name="Kuhara S."/>
            <person name="Horikoshi K."/>
        </authorList>
    </citation>
    <scope>NUCLEOTIDE SEQUENCE [LARGE SCALE GENOMIC DNA]</scope>
    <source>
        <strain evidence="2">ATCC BAA-125 / DSM 18197 / FERM 7344 / JCM 9153 / C-125</strain>
    </source>
</reference>
<gene>
    <name evidence="1" type="ordered locus">BH3456</name>
</gene>
<protein>
    <submittedName>
        <fullName evidence="1">BH3456 protein</fullName>
    </submittedName>
</protein>
<keyword evidence="2" id="KW-1185">Reference proteome</keyword>
<organism evidence="1 2">
    <name type="scientific">Halalkalibacterium halodurans (strain ATCC BAA-125 / DSM 18197 / FERM 7344 / JCM 9153 / C-125)</name>
    <name type="common">Bacillus halodurans</name>
    <dbReference type="NCBI Taxonomy" id="272558"/>
    <lineage>
        <taxon>Bacteria</taxon>
        <taxon>Bacillati</taxon>
        <taxon>Bacillota</taxon>
        <taxon>Bacilli</taxon>
        <taxon>Bacillales</taxon>
        <taxon>Bacillaceae</taxon>
        <taxon>Halalkalibacterium (ex Joshi et al. 2022)</taxon>
    </lineage>
</organism>
<dbReference type="KEGG" id="bha:BH3456"/>
<dbReference type="HOGENOM" id="CLU_3388024_0_0_9"/>
<proteinExistence type="predicted"/>